<keyword evidence="6" id="KW-1185">Reference proteome</keyword>
<dbReference type="eggNOG" id="COG2825">
    <property type="taxonomic scope" value="Bacteria"/>
</dbReference>
<organism evidence="5 6">
    <name type="scientific">Pseudodesulfovibrio piezophilus (strain DSM 21447 / JCM 15486 / C1TLV30)</name>
    <name type="common">Desulfovibrio piezophilus</name>
    <dbReference type="NCBI Taxonomy" id="1322246"/>
    <lineage>
        <taxon>Bacteria</taxon>
        <taxon>Pseudomonadati</taxon>
        <taxon>Thermodesulfobacteriota</taxon>
        <taxon>Desulfovibrionia</taxon>
        <taxon>Desulfovibrionales</taxon>
        <taxon>Desulfovibrionaceae</taxon>
    </lineage>
</organism>
<feature type="compositionally biased region" description="Low complexity" evidence="3">
    <location>
        <begin position="157"/>
        <end position="169"/>
    </location>
</feature>
<dbReference type="Proteomes" id="UP000011724">
    <property type="component" value="Chromosome"/>
</dbReference>
<dbReference type="InterPro" id="IPR024930">
    <property type="entry name" value="Skp_dom_sf"/>
</dbReference>
<comment type="similarity">
    <text evidence="1">Belongs to the Skp family.</text>
</comment>
<evidence type="ECO:0000256" key="3">
    <source>
        <dbReference type="SAM" id="MobiDB-lite"/>
    </source>
</evidence>
<reference evidence="6" key="2">
    <citation type="journal article" date="2013" name="Stand. Genomic Sci.">
        <title>Complete genome sequence of Desulfocapsa sulfexigens, a marine deltaproteobacterium specialized in disproportionating inorganic sulfur compounds.</title>
        <authorList>
            <person name="Finster K.W."/>
            <person name="Kjeldsen K.U."/>
            <person name="Kube M."/>
            <person name="Reinhardt R."/>
            <person name="Mussmann M."/>
            <person name="Amann R."/>
            <person name="Schreiber L."/>
        </authorList>
    </citation>
    <scope>NUCLEOTIDE SEQUENCE [LARGE SCALE GENOMIC DNA]</scope>
    <source>
        <strain evidence="6">DSM 10523 / SB164P1</strain>
    </source>
</reference>
<dbReference type="GO" id="GO:0050821">
    <property type="term" value="P:protein stabilization"/>
    <property type="evidence" value="ECO:0007669"/>
    <property type="project" value="TreeGrafter"/>
</dbReference>
<gene>
    <name evidence="5" type="primary">ompH</name>
    <name evidence="5" type="ordered locus">BN4_12413</name>
</gene>
<dbReference type="RefSeq" id="WP_015415691.1">
    <property type="nucleotide sequence ID" value="NC_020409.1"/>
</dbReference>
<dbReference type="OrthoDB" id="5459457at2"/>
<protein>
    <submittedName>
        <fullName evidence="5">Outer membrane chaperone Skp (OmpH)</fullName>
    </submittedName>
</protein>
<dbReference type="SMART" id="SM00935">
    <property type="entry name" value="OmpH"/>
    <property type="match status" value="1"/>
</dbReference>
<evidence type="ECO:0000256" key="2">
    <source>
        <dbReference type="ARBA" id="ARBA00022729"/>
    </source>
</evidence>
<name>M1WXC0_PSEP2</name>
<dbReference type="PANTHER" id="PTHR35089:SF1">
    <property type="entry name" value="CHAPERONE PROTEIN SKP"/>
    <property type="match status" value="1"/>
</dbReference>
<dbReference type="HOGENOM" id="CLU_1493924_0_0_7"/>
<dbReference type="AlphaFoldDB" id="M1WXC0"/>
<dbReference type="PROSITE" id="PS51257">
    <property type="entry name" value="PROKAR_LIPOPROTEIN"/>
    <property type="match status" value="1"/>
</dbReference>
<dbReference type="GO" id="GO:0051082">
    <property type="term" value="F:unfolded protein binding"/>
    <property type="evidence" value="ECO:0007669"/>
    <property type="project" value="InterPro"/>
</dbReference>
<keyword evidence="2 4" id="KW-0732">Signal</keyword>
<dbReference type="STRING" id="1322246.BN4_12413"/>
<reference evidence="5 6" key="1">
    <citation type="journal article" date="2013" name="PLoS ONE">
        <title>The first genomic and proteomic characterization of a deep-sea sulfate reducer: insights into the piezophilic lifestyle of Desulfovibrio piezophilus.</title>
        <authorList>
            <person name="Pradel N."/>
            <person name="Ji B."/>
            <person name="Gimenez G."/>
            <person name="Talla E."/>
            <person name="Lenoble P."/>
            <person name="Garel M."/>
            <person name="Tamburini C."/>
            <person name="Fourquet P."/>
            <person name="Lebrun R."/>
            <person name="Bertin P."/>
            <person name="Denis Y."/>
            <person name="Pophillat M."/>
            <person name="Barbe V."/>
            <person name="Ollivier B."/>
            <person name="Dolla A."/>
        </authorList>
    </citation>
    <scope>NUCLEOTIDE SEQUENCE [LARGE SCALE GENOMIC DNA]</scope>
    <source>
        <strain evidence="6">DSM 10523 / SB164P1</strain>
    </source>
</reference>
<dbReference type="GO" id="GO:0005829">
    <property type="term" value="C:cytosol"/>
    <property type="evidence" value="ECO:0007669"/>
    <property type="project" value="TreeGrafter"/>
</dbReference>
<feature type="region of interest" description="Disordered" evidence="3">
    <location>
        <begin position="155"/>
        <end position="180"/>
    </location>
</feature>
<dbReference type="InterPro" id="IPR005632">
    <property type="entry name" value="Chaperone_Skp"/>
</dbReference>
<dbReference type="SUPFAM" id="SSF111384">
    <property type="entry name" value="OmpH-like"/>
    <property type="match status" value="1"/>
</dbReference>
<evidence type="ECO:0000256" key="1">
    <source>
        <dbReference type="ARBA" id="ARBA00009091"/>
    </source>
</evidence>
<sequence length="180" mass="19113">MKRITTLLGATLLGLMLLAGCNQQSASITIGVVDEAAAFQKNQAAAKAMTYLQELGAPLQKKAEAAYKAMQAEQNDENVAAYKAAMGDLQGVMNGEQQRIVALIDAKFKEVLENYRTEKGLTLILTKESVVSAADTVDITDDIVAAMDKLELDFSKPEAPAAPEAATPAPEAPAKEEGKE</sequence>
<dbReference type="PATRIC" id="fig|879567.3.peg.2577"/>
<feature type="signal peptide" evidence="4">
    <location>
        <begin position="1"/>
        <end position="26"/>
    </location>
</feature>
<dbReference type="BioCyc" id="DPIE1322246:BN4_RS12115-MONOMER"/>
<accession>M1WXC0</accession>
<feature type="chain" id="PRO_5004019532" evidence="4">
    <location>
        <begin position="27"/>
        <end position="180"/>
    </location>
</feature>
<dbReference type="Gene3D" id="3.30.910.20">
    <property type="entry name" value="Skp domain"/>
    <property type="match status" value="1"/>
</dbReference>
<proteinExistence type="inferred from homology"/>
<dbReference type="Pfam" id="PF03938">
    <property type="entry name" value="OmpH"/>
    <property type="match status" value="1"/>
</dbReference>
<dbReference type="EMBL" id="FO203427">
    <property type="protein sequence ID" value="CCH49648.1"/>
    <property type="molecule type" value="Genomic_DNA"/>
</dbReference>
<evidence type="ECO:0000256" key="4">
    <source>
        <dbReference type="SAM" id="SignalP"/>
    </source>
</evidence>
<evidence type="ECO:0000313" key="6">
    <source>
        <dbReference type="Proteomes" id="UP000011724"/>
    </source>
</evidence>
<dbReference type="PANTHER" id="PTHR35089">
    <property type="entry name" value="CHAPERONE PROTEIN SKP"/>
    <property type="match status" value="1"/>
</dbReference>
<evidence type="ECO:0000313" key="5">
    <source>
        <dbReference type="EMBL" id="CCH49648.1"/>
    </source>
</evidence>
<dbReference type="KEGG" id="dpi:BN4_12413"/>